<evidence type="ECO:0000259" key="1">
    <source>
        <dbReference type="Pfam" id="PF13185"/>
    </source>
</evidence>
<dbReference type="Proteomes" id="UP000234950">
    <property type="component" value="Unassembled WGS sequence"/>
</dbReference>
<name>A0A2N5HJR2_9BACI</name>
<dbReference type="Gene3D" id="3.30.450.40">
    <property type="match status" value="1"/>
</dbReference>
<feature type="domain" description="GAF" evidence="1">
    <location>
        <begin position="39"/>
        <end position="144"/>
    </location>
</feature>
<gene>
    <name evidence="2" type="ORF">CVD27_08585</name>
</gene>
<dbReference type="Pfam" id="PF13185">
    <property type="entry name" value="GAF_2"/>
    <property type="match status" value="1"/>
</dbReference>
<dbReference type="EMBL" id="PGVE01000037">
    <property type="protein sequence ID" value="PLS05757.1"/>
    <property type="molecule type" value="Genomic_DNA"/>
</dbReference>
<accession>A0A2N5HJR2</accession>
<evidence type="ECO:0000313" key="2">
    <source>
        <dbReference type="EMBL" id="PLS05757.1"/>
    </source>
</evidence>
<dbReference type="RefSeq" id="WP_101647487.1">
    <property type="nucleotide sequence ID" value="NZ_PGVE01000037.1"/>
</dbReference>
<reference evidence="2 3" key="1">
    <citation type="submission" date="2017-11" db="EMBL/GenBank/DDBJ databases">
        <title>Comparitive Functional Genomics of Dry Heat Resistant strains isolated from the Viking Spacecraft.</title>
        <authorList>
            <person name="Seuylemezian A."/>
            <person name="Cooper K."/>
            <person name="Vaishampayan P."/>
        </authorList>
    </citation>
    <scope>NUCLEOTIDE SEQUENCE [LARGE SCALE GENOMIC DNA]</scope>
    <source>
        <strain evidence="2 3">V32-6</strain>
    </source>
</reference>
<dbReference type="AlphaFoldDB" id="A0A2N5HJR2"/>
<dbReference type="InterPro" id="IPR029016">
    <property type="entry name" value="GAF-like_dom_sf"/>
</dbReference>
<sequence>MMEINDLPEVIKVCDQLKEQASCDFVGLAIQNRVGPDVRWHYAVGNLNDKYKLITVRFGKGIAGKVISTGVPMKMANFPHQATGKVTDYPIALAEKLNTCYAVPIFFNGAPKGVLLAGNRDSSVFSETEQEWVKESAEALEQILKDYMDFRSGG</sequence>
<dbReference type="InterPro" id="IPR003018">
    <property type="entry name" value="GAF"/>
</dbReference>
<protein>
    <submittedName>
        <fullName evidence="2">GAF domain-containing protein</fullName>
    </submittedName>
</protein>
<dbReference type="OrthoDB" id="2360948at2"/>
<evidence type="ECO:0000313" key="3">
    <source>
        <dbReference type="Proteomes" id="UP000234950"/>
    </source>
</evidence>
<comment type="caution">
    <text evidence="2">The sequence shown here is derived from an EMBL/GenBank/DDBJ whole genome shotgun (WGS) entry which is preliminary data.</text>
</comment>
<dbReference type="SUPFAM" id="SSF55781">
    <property type="entry name" value="GAF domain-like"/>
    <property type="match status" value="1"/>
</dbReference>
<organism evidence="2 3">
    <name type="scientific">Neobacillus cucumis</name>
    <dbReference type="NCBI Taxonomy" id="1740721"/>
    <lineage>
        <taxon>Bacteria</taxon>
        <taxon>Bacillati</taxon>
        <taxon>Bacillota</taxon>
        <taxon>Bacilli</taxon>
        <taxon>Bacillales</taxon>
        <taxon>Bacillaceae</taxon>
        <taxon>Neobacillus</taxon>
    </lineage>
</organism>
<proteinExistence type="predicted"/>
<keyword evidence="3" id="KW-1185">Reference proteome</keyword>